<dbReference type="AlphaFoldDB" id="A0A939C356"/>
<keyword evidence="3" id="KW-1185">Reference proteome</keyword>
<evidence type="ECO:0000313" key="2">
    <source>
        <dbReference type="EMBL" id="MBM9477285.1"/>
    </source>
</evidence>
<dbReference type="PANTHER" id="PTHR43798">
    <property type="entry name" value="MONOACYLGLYCEROL LIPASE"/>
    <property type="match status" value="1"/>
</dbReference>
<reference evidence="2" key="1">
    <citation type="submission" date="2021-01" db="EMBL/GenBank/DDBJ databases">
        <title>KCTC 19127 draft genome.</title>
        <authorList>
            <person name="An D."/>
        </authorList>
    </citation>
    <scope>NUCLEOTIDE SEQUENCE</scope>
    <source>
        <strain evidence="2">KCTC 19127</strain>
    </source>
</reference>
<organism evidence="2 3">
    <name type="scientific">Nakamurella flavida</name>
    <dbReference type="NCBI Taxonomy" id="363630"/>
    <lineage>
        <taxon>Bacteria</taxon>
        <taxon>Bacillati</taxon>
        <taxon>Actinomycetota</taxon>
        <taxon>Actinomycetes</taxon>
        <taxon>Nakamurellales</taxon>
        <taxon>Nakamurellaceae</taxon>
        <taxon>Nakamurella</taxon>
    </lineage>
</organism>
<evidence type="ECO:0000313" key="3">
    <source>
        <dbReference type="Proteomes" id="UP000663801"/>
    </source>
</evidence>
<dbReference type="RefSeq" id="WP_205257406.1">
    <property type="nucleotide sequence ID" value="NZ_BAAAPV010000001.1"/>
</dbReference>
<protein>
    <submittedName>
        <fullName evidence="2">Alpha/beta fold hydrolase</fullName>
    </submittedName>
</protein>
<keyword evidence="2" id="KW-0378">Hydrolase</keyword>
<sequence>MVFSAIHDLLIDEKEVRVHSNGTGRPILMLHDLGSSAASWEHMTAEVVAAGREVVAIDLPGAGHSDAVEGLAEQVHHLHEVVLHVAPEPTDPIDLVGHGFGGYLAVSLAATHPEQVSGLVLEDPTLPPRSGPPVRARMPPAMAVSGALTTLRRGRLRENIGGFARARAALDQLAQADAAWWGRLSRVTAPTFIIGTGVAKAGDRALLDLLETAIVPSTRTDLPDARRGHLSDPDSFAAMVVGFLR</sequence>
<dbReference type="PRINTS" id="PR00111">
    <property type="entry name" value="ABHYDROLASE"/>
</dbReference>
<name>A0A939C356_9ACTN</name>
<dbReference type="Proteomes" id="UP000663801">
    <property type="component" value="Unassembled WGS sequence"/>
</dbReference>
<gene>
    <name evidence="2" type="ORF">JL107_12600</name>
</gene>
<accession>A0A939C356</accession>
<dbReference type="EMBL" id="JAERWL010000010">
    <property type="protein sequence ID" value="MBM9477285.1"/>
    <property type="molecule type" value="Genomic_DNA"/>
</dbReference>
<dbReference type="Pfam" id="PF12697">
    <property type="entry name" value="Abhydrolase_6"/>
    <property type="match status" value="1"/>
</dbReference>
<dbReference type="Gene3D" id="3.40.50.1820">
    <property type="entry name" value="alpha/beta hydrolase"/>
    <property type="match status" value="1"/>
</dbReference>
<dbReference type="InterPro" id="IPR050266">
    <property type="entry name" value="AB_hydrolase_sf"/>
</dbReference>
<dbReference type="SUPFAM" id="SSF53474">
    <property type="entry name" value="alpha/beta-Hydrolases"/>
    <property type="match status" value="1"/>
</dbReference>
<proteinExistence type="predicted"/>
<dbReference type="InterPro" id="IPR000073">
    <property type="entry name" value="AB_hydrolase_1"/>
</dbReference>
<comment type="caution">
    <text evidence="2">The sequence shown here is derived from an EMBL/GenBank/DDBJ whole genome shotgun (WGS) entry which is preliminary data.</text>
</comment>
<dbReference type="GO" id="GO:0016787">
    <property type="term" value="F:hydrolase activity"/>
    <property type="evidence" value="ECO:0007669"/>
    <property type="project" value="UniProtKB-KW"/>
</dbReference>
<dbReference type="InterPro" id="IPR029058">
    <property type="entry name" value="AB_hydrolase_fold"/>
</dbReference>
<evidence type="ECO:0000259" key="1">
    <source>
        <dbReference type="Pfam" id="PF12697"/>
    </source>
</evidence>
<feature type="domain" description="AB hydrolase-1" evidence="1">
    <location>
        <begin position="27"/>
        <end position="238"/>
    </location>
</feature>